<comment type="caution">
    <text evidence="1">The sequence shown here is derived from an EMBL/GenBank/DDBJ whole genome shotgun (WGS) entry which is preliminary data.</text>
</comment>
<reference evidence="1" key="1">
    <citation type="submission" date="2021-07" db="EMBL/GenBank/DDBJ databases">
        <title>Neiella marina sp. nov., isolated from the intestinal content of sea cucumber Apostichopus japonicus.</title>
        <authorList>
            <person name="Bai X."/>
        </authorList>
    </citation>
    <scope>NUCLEOTIDE SEQUENCE</scope>
    <source>
        <strain evidence="1">126</strain>
    </source>
</reference>
<sequence length="58" mass="6607">MTVNELVSLSKNLNQLCAQAEDIVNAVAQDDPSRERLLDHLRKLQRVTLELSDFQATR</sequence>
<accession>A0ABS7EIR5</accession>
<proteinExistence type="predicted"/>
<evidence type="ECO:0000313" key="2">
    <source>
        <dbReference type="Proteomes" id="UP001166251"/>
    </source>
</evidence>
<name>A0ABS7EIR5_9GAMM</name>
<protein>
    <submittedName>
        <fullName evidence="1">Uncharacterized protein</fullName>
    </submittedName>
</protein>
<dbReference type="EMBL" id="JAHZSS010000020">
    <property type="protein sequence ID" value="MBW8192246.1"/>
    <property type="molecule type" value="Genomic_DNA"/>
</dbReference>
<gene>
    <name evidence="1" type="ORF">K0504_14510</name>
</gene>
<keyword evidence="2" id="KW-1185">Reference proteome</keyword>
<dbReference type="RefSeq" id="WP_220104871.1">
    <property type="nucleotide sequence ID" value="NZ_JAHZSS010000020.1"/>
</dbReference>
<dbReference type="Proteomes" id="UP001166251">
    <property type="component" value="Unassembled WGS sequence"/>
</dbReference>
<evidence type="ECO:0000313" key="1">
    <source>
        <dbReference type="EMBL" id="MBW8192246.1"/>
    </source>
</evidence>
<organism evidence="1 2">
    <name type="scientific">Neiella holothuriorum</name>
    <dbReference type="NCBI Taxonomy" id="2870530"/>
    <lineage>
        <taxon>Bacteria</taxon>
        <taxon>Pseudomonadati</taxon>
        <taxon>Pseudomonadota</taxon>
        <taxon>Gammaproteobacteria</taxon>
        <taxon>Alteromonadales</taxon>
        <taxon>Echinimonadaceae</taxon>
        <taxon>Neiella</taxon>
    </lineage>
</organism>